<feature type="region of interest" description="Disordered" evidence="1">
    <location>
        <begin position="300"/>
        <end position="320"/>
    </location>
</feature>
<dbReference type="EMBL" id="FUYR01000001">
    <property type="protein sequence ID" value="SKB27753.1"/>
    <property type="molecule type" value="Genomic_DNA"/>
</dbReference>
<dbReference type="GO" id="GO:0016788">
    <property type="term" value="F:hydrolase activity, acting on ester bonds"/>
    <property type="evidence" value="ECO:0007669"/>
    <property type="project" value="InterPro"/>
</dbReference>
<evidence type="ECO:0000313" key="2">
    <source>
        <dbReference type="EMBL" id="SKB27753.1"/>
    </source>
</evidence>
<reference evidence="3" key="1">
    <citation type="submission" date="2017-02" db="EMBL/GenBank/DDBJ databases">
        <authorList>
            <person name="Varghese N."/>
            <person name="Submissions S."/>
        </authorList>
    </citation>
    <scope>NUCLEOTIDE SEQUENCE [LARGE SCALE GENOMIC DNA]</scope>
    <source>
        <strain evidence="3">DSM 22385</strain>
    </source>
</reference>
<sequence>MRRKYLLFILITPLMLGFTWGFFAHQNINRLAVYTLPSGMIRFYKNNIQYITEHAVDPDKRRYADTAEAARHFIDTDRYGNAPFDSIPQKWKDAANKYTEHTLFENGIVPWQIERTYYALVRAFVMRDSIRILRLSADLGHYIGDAHVPLHTTENYNGQLTGQTGIHGFWESRLPELFHKEYDFLVGRAQYISDPLKDAWAIVRKAQSHKDSVLLIEARLNNTFPSSQKFSFSERNGRLERQYSEAYSRAYHDAMNGMVEAQMRSSVWKTGSYWFSAWVDAGQPDLKGLIKIEITTEEKEAQEKERQSYEKGKIIGRDEN</sequence>
<organism evidence="2 3">
    <name type="scientific">Daejeonella lutea</name>
    <dbReference type="NCBI Taxonomy" id="572036"/>
    <lineage>
        <taxon>Bacteria</taxon>
        <taxon>Pseudomonadati</taxon>
        <taxon>Bacteroidota</taxon>
        <taxon>Sphingobacteriia</taxon>
        <taxon>Sphingobacteriales</taxon>
        <taxon>Sphingobacteriaceae</taxon>
        <taxon>Daejeonella</taxon>
    </lineage>
</organism>
<dbReference type="InterPro" id="IPR008947">
    <property type="entry name" value="PLipase_C/P1_nuclease_dom_sf"/>
</dbReference>
<dbReference type="RefSeq" id="WP_079700602.1">
    <property type="nucleotide sequence ID" value="NZ_FUYR01000001.1"/>
</dbReference>
<evidence type="ECO:0000313" key="3">
    <source>
        <dbReference type="Proteomes" id="UP000189981"/>
    </source>
</evidence>
<name>A0A1T4ZZE6_9SPHI</name>
<keyword evidence="3" id="KW-1185">Reference proteome</keyword>
<dbReference type="Proteomes" id="UP000189981">
    <property type="component" value="Unassembled WGS sequence"/>
</dbReference>
<dbReference type="OrthoDB" id="267579at2"/>
<dbReference type="CDD" id="cd10981">
    <property type="entry name" value="ZnPC_S1P1"/>
    <property type="match status" value="1"/>
</dbReference>
<dbReference type="Gene3D" id="1.10.575.10">
    <property type="entry name" value="P1 Nuclease"/>
    <property type="match status" value="1"/>
</dbReference>
<gene>
    <name evidence="2" type="ORF">SAMN05661099_0084</name>
</gene>
<accession>A0A1T4ZZE6</accession>
<dbReference type="SUPFAM" id="SSF48537">
    <property type="entry name" value="Phospholipase C/P1 nuclease"/>
    <property type="match status" value="1"/>
</dbReference>
<protein>
    <submittedName>
        <fullName evidence="2">S1/P1 Nuclease</fullName>
    </submittedName>
</protein>
<evidence type="ECO:0000256" key="1">
    <source>
        <dbReference type="SAM" id="MobiDB-lite"/>
    </source>
</evidence>
<dbReference type="AlphaFoldDB" id="A0A1T4ZZE6"/>
<proteinExistence type="predicted"/>
<dbReference type="STRING" id="572036.SAMN05661099_0084"/>